<accession>A0A4Y2FZX6</accession>
<dbReference type="EMBL" id="BGPR01176059">
    <property type="protein sequence ID" value="GBM47102.1"/>
    <property type="molecule type" value="Genomic_DNA"/>
</dbReference>
<keyword evidence="2" id="KW-1185">Reference proteome</keyword>
<name>A0A4Y2FZX6_ARAVE</name>
<comment type="caution">
    <text evidence="1">The sequence shown here is derived from an EMBL/GenBank/DDBJ whole genome shotgun (WGS) entry which is preliminary data.</text>
</comment>
<protein>
    <submittedName>
        <fullName evidence="1">Uncharacterized protein</fullName>
    </submittedName>
</protein>
<gene>
    <name evidence="1" type="ORF">AVEN_239051_1</name>
</gene>
<evidence type="ECO:0000313" key="2">
    <source>
        <dbReference type="Proteomes" id="UP000499080"/>
    </source>
</evidence>
<proteinExistence type="predicted"/>
<reference evidence="1 2" key="1">
    <citation type="journal article" date="2019" name="Sci. Rep.">
        <title>Orb-weaving spider Araneus ventricosus genome elucidates the spidroin gene catalogue.</title>
        <authorList>
            <person name="Kono N."/>
            <person name="Nakamura H."/>
            <person name="Ohtoshi R."/>
            <person name="Moran D.A.P."/>
            <person name="Shinohara A."/>
            <person name="Yoshida Y."/>
            <person name="Fujiwara M."/>
            <person name="Mori M."/>
            <person name="Tomita M."/>
            <person name="Arakawa K."/>
        </authorList>
    </citation>
    <scope>NUCLEOTIDE SEQUENCE [LARGE SCALE GENOMIC DNA]</scope>
</reference>
<dbReference type="Proteomes" id="UP000499080">
    <property type="component" value="Unassembled WGS sequence"/>
</dbReference>
<evidence type="ECO:0000313" key="1">
    <source>
        <dbReference type="EMBL" id="GBM47102.1"/>
    </source>
</evidence>
<organism evidence="1 2">
    <name type="scientific">Araneus ventricosus</name>
    <name type="common">Orbweaver spider</name>
    <name type="synonym">Epeira ventricosa</name>
    <dbReference type="NCBI Taxonomy" id="182803"/>
    <lineage>
        <taxon>Eukaryota</taxon>
        <taxon>Metazoa</taxon>
        <taxon>Ecdysozoa</taxon>
        <taxon>Arthropoda</taxon>
        <taxon>Chelicerata</taxon>
        <taxon>Arachnida</taxon>
        <taxon>Araneae</taxon>
        <taxon>Araneomorphae</taxon>
        <taxon>Entelegynae</taxon>
        <taxon>Araneoidea</taxon>
        <taxon>Araneidae</taxon>
        <taxon>Araneus</taxon>
    </lineage>
</organism>
<dbReference type="AlphaFoldDB" id="A0A4Y2FZX6"/>
<sequence>MYIGKEFSLFRSKMRGGRGQATLDDMYRRHKLSYKIKIVEICLVVGAGEFLQSLPIDNEQMRSFFRFRSKMEKGRQTTFDDISRRHNFSNGRKCRNRSSSWGWRAV</sequence>